<dbReference type="EMBL" id="LGKO01000005">
    <property type="protein sequence ID" value="KPL82507.1"/>
    <property type="molecule type" value="Genomic_DNA"/>
</dbReference>
<dbReference type="EC" id="4.1.1.33" evidence="2"/>
<dbReference type="Proteomes" id="UP000050544">
    <property type="component" value="Unassembled WGS sequence"/>
</dbReference>
<dbReference type="AlphaFoldDB" id="A0A0P6YBG9"/>
<evidence type="ECO:0000256" key="3">
    <source>
        <dbReference type="ARBA" id="ARBA00022516"/>
    </source>
</evidence>
<sequence>METTATAIAHPNIAFIKYWGNRDAELRLPANGSLSMNLGGLFTRTCVRFDPALAQDEVWLNGQPLEGEPRERVVRFLDLVRGLAGRNLAARVESENNFPAGAGLASSAAAFAALALASTAALGLHLDEAVLSRLARRGSGSAARSVPGGFVEWQPGRGDADSYAFSIAPPEHWPLVDCVAIVEAAHKAVGSSQGHRLAATSPLQVARLVDAPRRLRVARQAIWRCDFEALAEIAEQDSMMMHAVMMTSRPPLIYWQGVSVDLMRAVASWRREGVAAFYTLDAGPNVHVICLPEYAENVQRRLQNFPGVREVIVAEIGGPARLVGVQG</sequence>
<dbReference type="InterPro" id="IPR053859">
    <property type="entry name" value="MVD-like_N"/>
</dbReference>
<dbReference type="InterPro" id="IPR041431">
    <property type="entry name" value="Mvd1_C"/>
</dbReference>
<dbReference type="SUPFAM" id="SSF55060">
    <property type="entry name" value="GHMP Kinase, C-terminal domain"/>
    <property type="match status" value="1"/>
</dbReference>
<dbReference type="STRING" id="869279.SE15_10220"/>
<keyword evidence="5" id="KW-0067">ATP-binding</keyword>
<name>A0A0P6YBG9_9CHLR</name>
<dbReference type="Pfam" id="PF18376">
    <property type="entry name" value="MDD_C"/>
    <property type="match status" value="1"/>
</dbReference>
<dbReference type="PIRSF" id="PIRSF015950">
    <property type="entry name" value="Mev_P_decrbx"/>
    <property type="match status" value="1"/>
</dbReference>
<dbReference type="Gene3D" id="3.30.230.10">
    <property type="match status" value="1"/>
</dbReference>
<dbReference type="InterPro" id="IPR005935">
    <property type="entry name" value="Mev_decarb"/>
</dbReference>
<evidence type="ECO:0000313" key="10">
    <source>
        <dbReference type="EMBL" id="KPL82507.1"/>
    </source>
</evidence>
<reference evidence="10 11" key="1">
    <citation type="submission" date="2015-07" db="EMBL/GenBank/DDBJ databases">
        <title>Whole genome sequence of Thermanaerothrix daxensis DSM 23592.</title>
        <authorList>
            <person name="Hemp J."/>
            <person name="Ward L.M."/>
            <person name="Pace L.A."/>
            <person name="Fischer W.W."/>
        </authorList>
    </citation>
    <scope>NUCLEOTIDE SEQUENCE [LARGE SCALE GENOMIC DNA]</scope>
    <source>
        <strain evidence="10 11">GNS-1</strain>
    </source>
</reference>
<evidence type="ECO:0000259" key="9">
    <source>
        <dbReference type="Pfam" id="PF22700"/>
    </source>
</evidence>
<evidence type="ECO:0000256" key="2">
    <source>
        <dbReference type="ARBA" id="ARBA00012296"/>
    </source>
</evidence>
<feature type="domain" description="Diphosphomevalonate decarboxylase-like N-terminal" evidence="9">
    <location>
        <begin position="9"/>
        <end position="164"/>
    </location>
</feature>
<evidence type="ECO:0000256" key="5">
    <source>
        <dbReference type="ARBA" id="ARBA00022840"/>
    </source>
</evidence>
<dbReference type="InterPro" id="IPR036554">
    <property type="entry name" value="GHMP_kinase_C_sf"/>
</dbReference>
<evidence type="ECO:0000256" key="1">
    <source>
        <dbReference type="ARBA" id="ARBA00008831"/>
    </source>
</evidence>
<comment type="caution">
    <text evidence="10">The sequence shown here is derived from an EMBL/GenBank/DDBJ whole genome shotgun (WGS) entry which is preliminary data.</text>
</comment>
<dbReference type="GO" id="GO:0005524">
    <property type="term" value="F:ATP binding"/>
    <property type="evidence" value="ECO:0007669"/>
    <property type="project" value="UniProtKB-KW"/>
</dbReference>
<keyword evidence="4" id="KW-0547">Nucleotide-binding</keyword>
<dbReference type="OrthoDB" id="5498344at2"/>
<dbReference type="FunFam" id="3.30.230.10:FF:000072">
    <property type="entry name" value="Diphosphomevalonate decarboxylase"/>
    <property type="match status" value="1"/>
</dbReference>
<keyword evidence="6" id="KW-0443">Lipid metabolism</keyword>
<dbReference type="PANTHER" id="PTHR10977:SF3">
    <property type="entry name" value="DIPHOSPHOMEVALONATE DECARBOXYLASE"/>
    <property type="match status" value="1"/>
</dbReference>
<dbReference type="GO" id="GO:0019287">
    <property type="term" value="P:isopentenyl diphosphate biosynthetic process, mevalonate pathway"/>
    <property type="evidence" value="ECO:0007669"/>
    <property type="project" value="InterPro"/>
</dbReference>
<dbReference type="PATRIC" id="fig|869279.4.peg.1656"/>
<protein>
    <recommendedName>
        <fullName evidence="2">diphosphomevalonate decarboxylase</fullName>
        <ecNumber evidence="2">4.1.1.33</ecNumber>
    </recommendedName>
</protein>
<proteinExistence type="inferred from homology"/>
<evidence type="ECO:0000256" key="4">
    <source>
        <dbReference type="ARBA" id="ARBA00022741"/>
    </source>
</evidence>
<dbReference type="NCBIfam" id="TIGR01240">
    <property type="entry name" value="mevDPdecarb"/>
    <property type="match status" value="1"/>
</dbReference>
<dbReference type="SUPFAM" id="SSF54211">
    <property type="entry name" value="Ribosomal protein S5 domain 2-like"/>
    <property type="match status" value="1"/>
</dbReference>
<evidence type="ECO:0000256" key="7">
    <source>
        <dbReference type="ARBA" id="ARBA00023239"/>
    </source>
</evidence>
<dbReference type="Gene3D" id="3.30.70.890">
    <property type="entry name" value="GHMP kinase, C-terminal domain"/>
    <property type="match status" value="1"/>
</dbReference>
<evidence type="ECO:0000256" key="6">
    <source>
        <dbReference type="ARBA" id="ARBA00023098"/>
    </source>
</evidence>
<dbReference type="Pfam" id="PF22700">
    <property type="entry name" value="MVD-like_N"/>
    <property type="match status" value="1"/>
</dbReference>
<accession>A0A0P6YBG9</accession>
<dbReference type="GO" id="GO:0005829">
    <property type="term" value="C:cytosol"/>
    <property type="evidence" value="ECO:0007669"/>
    <property type="project" value="InterPro"/>
</dbReference>
<comment type="similarity">
    <text evidence="1">Belongs to the diphosphomevalonate decarboxylase family.</text>
</comment>
<dbReference type="GO" id="GO:0004163">
    <property type="term" value="F:diphosphomevalonate decarboxylase activity"/>
    <property type="evidence" value="ECO:0007669"/>
    <property type="project" value="UniProtKB-EC"/>
</dbReference>
<feature type="domain" description="Mvd1 C-terminal" evidence="8">
    <location>
        <begin position="179"/>
        <end position="305"/>
    </location>
</feature>
<gene>
    <name evidence="10" type="ORF">SE15_10220</name>
</gene>
<organism evidence="10 11">
    <name type="scientific">Thermanaerothrix daxensis</name>
    <dbReference type="NCBI Taxonomy" id="869279"/>
    <lineage>
        <taxon>Bacteria</taxon>
        <taxon>Bacillati</taxon>
        <taxon>Chloroflexota</taxon>
        <taxon>Anaerolineae</taxon>
        <taxon>Anaerolineales</taxon>
        <taxon>Anaerolineaceae</taxon>
        <taxon>Thermanaerothrix</taxon>
    </lineage>
</organism>
<dbReference type="InterPro" id="IPR020568">
    <property type="entry name" value="Ribosomal_Su5_D2-typ_SF"/>
</dbReference>
<keyword evidence="11" id="KW-1185">Reference proteome</keyword>
<dbReference type="InterPro" id="IPR029765">
    <property type="entry name" value="Mev_diP_decarb"/>
</dbReference>
<dbReference type="InterPro" id="IPR014721">
    <property type="entry name" value="Ribsml_uS5_D2-typ_fold_subgr"/>
</dbReference>
<evidence type="ECO:0000313" key="11">
    <source>
        <dbReference type="Proteomes" id="UP000050544"/>
    </source>
</evidence>
<evidence type="ECO:0000259" key="8">
    <source>
        <dbReference type="Pfam" id="PF18376"/>
    </source>
</evidence>
<keyword evidence="3" id="KW-0444">Lipid biosynthesis</keyword>
<dbReference type="RefSeq" id="WP_054522005.1">
    <property type="nucleotide sequence ID" value="NZ_LGKO01000005.1"/>
</dbReference>
<dbReference type="PANTHER" id="PTHR10977">
    <property type="entry name" value="DIPHOSPHOMEVALONATE DECARBOXYLASE"/>
    <property type="match status" value="1"/>
</dbReference>
<keyword evidence="7" id="KW-0456">Lyase</keyword>